<evidence type="ECO:0000313" key="8">
    <source>
        <dbReference type="EMBL" id="AVG23868.1"/>
    </source>
</evidence>
<dbReference type="Proteomes" id="UP000243077">
    <property type="component" value="Chromosome"/>
</dbReference>
<keyword evidence="9" id="KW-1185">Reference proteome</keyword>
<dbReference type="PROSITE" id="PS50156">
    <property type="entry name" value="SSD"/>
    <property type="match status" value="1"/>
</dbReference>
<feature type="transmembrane region" description="Helical" evidence="6">
    <location>
        <begin position="556"/>
        <end position="576"/>
    </location>
</feature>
<dbReference type="GO" id="GO:0005886">
    <property type="term" value="C:plasma membrane"/>
    <property type="evidence" value="ECO:0007669"/>
    <property type="project" value="UniProtKB-SubCell"/>
</dbReference>
<dbReference type="InterPro" id="IPR050545">
    <property type="entry name" value="Mycobact_MmpL"/>
</dbReference>
<dbReference type="PANTHER" id="PTHR33406">
    <property type="entry name" value="MEMBRANE PROTEIN MJ1562-RELATED"/>
    <property type="match status" value="1"/>
</dbReference>
<evidence type="ECO:0000256" key="1">
    <source>
        <dbReference type="ARBA" id="ARBA00004651"/>
    </source>
</evidence>
<sequence>MATFLYRLGKASYRHAGRVLLGWLVALIAIGGIGFGFAGATDEEFRIPGSESQEAFDRLEAVFPTFAGASAQAVIVAPEGERLTTPSNRLGIIELATTIKDLDGIEEAVHPFEEFAEQALSEDATTAYIQIQFEAAGPEVTDELLTELQATRAIVEPLGLRVEFGGAVFQDQEVGLTIAEVFGVAFAGLVLIVTFRSFRPAWMPLASAIIGVGIVLGVLFFAARELTISSSGPLLAVMLGLAVGIDYSLFILSRHRTQLAAGEDAEESAGIAVGTAGNAVVFAGVTVIVALLGLFVVGLPFLSVLGASAALAVAIAVVAAITLLPAFMGLAGEKLRPQPGSQAARVAAYSADNPSFGRRWVRMVAKRPLAVTLITVLGLGAIALPALSLDLNLPGGGQEPEDSTQRQAYDLISEGFGPGYNGPLLIAVDITRSEELIDDLEAMEEDFGQIPGVAYVSQGFPSPGLDTGIFQIVPEYAPDSKETKALLADIRERIPDWEQEYDAPMAVTGVTAIGVDVSERIQNALLPFGVVVVGLAIVLLLAVFRSIVVPLKAALGFALSVTAAFGVVVVVFQWGYGADLLHVTPGPILSFMPIILMAVLFGLAMDYQVFMVSGMREVQVHTGNWRHAIEEGYSQGARVVMAAALIMFFVFFSFVPEGSNTIKPIALGLAVGIAFDAFIVRMTLIPALMALFGRKAWWLPNSWNSRVPQADVEGEQLRDHIRDTQWARQHQHLAVHADFLVTQSGPEQPLSLEWEPGARIDLVGEPQHTSALAATLSGYLPPRSGALQVAGHPLPSESGRVARKVSVWSRRDDDLLDALGSAIDQRLAYAGSAGSRSTASRATIVQDTLRHLNTLSGQLPPETGVITLDENTRAGVLPRAQQILVWAALALVDRAPITIVGAGDPVSSLDDHALWWHAIDSFAAEDQLVVLCVLPPARALPSNMARRVVDVTPAALQLGGVQ</sequence>
<dbReference type="RefSeq" id="WP_104913421.1">
    <property type="nucleotide sequence ID" value="NZ_CP026923.1"/>
</dbReference>
<feature type="transmembrane region" description="Helical" evidence="6">
    <location>
        <begin position="636"/>
        <end position="655"/>
    </location>
</feature>
<dbReference type="InterPro" id="IPR004869">
    <property type="entry name" value="MMPL_dom"/>
</dbReference>
<evidence type="ECO:0000259" key="7">
    <source>
        <dbReference type="PROSITE" id="PS50156"/>
    </source>
</evidence>
<accession>A0A2L2BQD7</accession>
<keyword evidence="2" id="KW-1003">Cell membrane</keyword>
<dbReference type="PANTHER" id="PTHR33406:SF13">
    <property type="entry name" value="MEMBRANE PROTEIN YDFJ"/>
    <property type="match status" value="1"/>
</dbReference>
<feature type="transmembrane region" description="Helical" evidence="6">
    <location>
        <begin position="234"/>
        <end position="252"/>
    </location>
</feature>
<dbReference type="InterPro" id="IPR000731">
    <property type="entry name" value="SSD"/>
</dbReference>
<evidence type="ECO:0000256" key="6">
    <source>
        <dbReference type="SAM" id="Phobius"/>
    </source>
</evidence>
<keyword evidence="3 6" id="KW-0812">Transmembrane</keyword>
<keyword evidence="5 6" id="KW-0472">Membrane</keyword>
<evidence type="ECO:0000256" key="4">
    <source>
        <dbReference type="ARBA" id="ARBA00022989"/>
    </source>
</evidence>
<protein>
    <submittedName>
        <fullName evidence="8">RND transporter</fullName>
    </submittedName>
</protein>
<dbReference type="SUPFAM" id="SSF82866">
    <property type="entry name" value="Multidrug efflux transporter AcrB transmembrane domain"/>
    <property type="match status" value="2"/>
</dbReference>
<organism evidence="8 9">
    <name type="scientific">Pontimonas salivibrio</name>
    <dbReference type="NCBI Taxonomy" id="1159327"/>
    <lineage>
        <taxon>Bacteria</taxon>
        <taxon>Bacillati</taxon>
        <taxon>Actinomycetota</taxon>
        <taxon>Actinomycetes</taxon>
        <taxon>Micrococcales</taxon>
        <taxon>Microbacteriaceae</taxon>
        <taxon>Pontimonas</taxon>
    </lineage>
</organism>
<dbReference type="Gene3D" id="1.20.1640.10">
    <property type="entry name" value="Multidrug efflux transporter AcrB transmembrane domain"/>
    <property type="match status" value="2"/>
</dbReference>
<feature type="transmembrane region" description="Helical" evidence="6">
    <location>
        <begin position="301"/>
        <end position="327"/>
    </location>
</feature>
<name>A0A2L2BQD7_9MICO</name>
<feature type="transmembrane region" description="Helical" evidence="6">
    <location>
        <begin position="174"/>
        <end position="195"/>
    </location>
</feature>
<feature type="domain" description="SSD" evidence="7">
    <location>
        <begin position="210"/>
        <end position="330"/>
    </location>
</feature>
<feature type="transmembrane region" description="Helical" evidence="6">
    <location>
        <begin position="588"/>
        <end position="607"/>
    </location>
</feature>
<evidence type="ECO:0000256" key="2">
    <source>
        <dbReference type="ARBA" id="ARBA00022475"/>
    </source>
</evidence>
<dbReference type="OrthoDB" id="7051771at2"/>
<keyword evidence="4 6" id="KW-1133">Transmembrane helix</keyword>
<dbReference type="Pfam" id="PF03176">
    <property type="entry name" value="MMPL"/>
    <property type="match status" value="2"/>
</dbReference>
<comment type="subcellular location">
    <subcellularLocation>
        <location evidence="1">Cell membrane</location>
        <topology evidence="1">Multi-pass membrane protein</topology>
    </subcellularLocation>
</comment>
<gene>
    <name evidence="8" type="ORF">C3B54_11895</name>
</gene>
<feature type="transmembrane region" description="Helical" evidence="6">
    <location>
        <begin position="524"/>
        <end position="544"/>
    </location>
</feature>
<feature type="transmembrane region" description="Helical" evidence="6">
    <location>
        <begin position="273"/>
        <end position="295"/>
    </location>
</feature>
<feature type="transmembrane region" description="Helical" evidence="6">
    <location>
        <begin position="667"/>
        <end position="692"/>
    </location>
</feature>
<feature type="transmembrane region" description="Helical" evidence="6">
    <location>
        <begin position="20"/>
        <end position="40"/>
    </location>
</feature>
<reference evidence="8 9" key="1">
    <citation type="submission" date="2018-02" db="EMBL/GenBank/DDBJ databases">
        <title>Complete genome of the streamlined marine actinobacterium Pontimonas salivibrio CL-TW6 adapted to coastal planktonic lifestype.</title>
        <authorList>
            <person name="Cho B.C."/>
            <person name="Hardies S.C."/>
            <person name="Jang G.I."/>
            <person name="Hwang C.Y."/>
        </authorList>
    </citation>
    <scope>NUCLEOTIDE SEQUENCE [LARGE SCALE GENOMIC DNA]</scope>
    <source>
        <strain evidence="8 9">CL-TW6</strain>
    </source>
</reference>
<evidence type="ECO:0000256" key="3">
    <source>
        <dbReference type="ARBA" id="ARBA00022692"/>
    </source>
</evidence>
<feature type="transmembrane region" description="Helical" evidence="6">
    <location>
        <begin position="202"/>
        <end position="222"/>
    </location>
</feature>
<dbReference type="EMBL" id="CP026923">
    <property type="protein sequence ID" value="AVG23868.1"/>
    <property type="molecule type" value="Genomic_DNA"/>
</dbReference>
<proteinExistence type="predicted"/>
<dbReference type="AlphaFoldDB" id="A0A2L2BQD7"/>
<evidence type="ECO:0000313" key="9">
    <source>
        <dbReference type="Proteomes" id="UP000243077"/>
    </source>
</evidence>
<dbReference type="KEGG" id="psai:C3B54_11895"/>
<evidence type="ECO:0000256" key="5">
    <source>
        <dbReference type="ARBA" id="ARBA00023136"/>
    </source>
</evidence>
<feature type="transmembrane region" description="Helical" evidence="6">
    <location>
        <begin position="368"/>
        <end position="387"/>
    </location>
</feature>